<dbReference type="SUPFAM" id="SSF53098">
    <property type="entry name" value="Ribonuclease H-like"/>
    <property type="match status" value="1"/>
</dbReference>
<dbReference type="EMBL" id="JAUQSX010000026">
    <property type="protein sequence ID" value="MDO7849954.1"/>
    <property type="molecule type" value="Genomic_DNA"/>
</dbReference>
<evidence type="ECO:0000313" key="2">
    <source>
        <dbReference type="Proteomes" id="UP001167796"/>
    </source>
</evidence>
<dbReference type="InterPro" id="IPR012337">
    <property type="entry name" value="RNaseH-like_sf"/>
</dbReference>
<comment type="caution">
    <text evidence="1">The sequence shown here is derived from an EMBL/GenBank/DDBJ whole genome shotgun (WGS) entry which is preliminary data.</text>
</comment>
<gene>
    <name evidence="1" type="ORF">Q5H92_26580</name>
</gene>
<dbReference type="RefSeq" id="WP_305014613.1">
    <property type="nucleotide sequence ID" value="NZ_JAUQSX010000026.1"/>
</dbReference>
<organism evidence="1 2">
    <name type="scientific">Hymenobacter mellowenesis</name>
    <dbReference type="NCBI Taxonomy" id="3063995"/>
    <lineage>
        <taxon>Bacteria</taxon>
        <taxon>Pseudomonadati</taxon>
        <taxon>Bacteroidota</taxon>
        <taxon>Cytophagia</taxon>
        <taxon>Cytophagales</taxon>
        <taxon>Hymenobacteraceae</taxon>
        <taxon>Hymenobacter</taxon>
    </lineage>
</organism>
<protein>
    <recommendedName>
        <fullName evidence="3">Transposase IS4-like domain-containing protein</fullName>
    </recommendedName>
</protein>
<dbReference type="Proteomes" id="UP001167796">
    <property type="component" value="Unassembled WGS sequence"/>
</dbReference>
<evidence type="ECO:0008006" key="3">
    <source>
        <dbReference type="Google" id="ProtNLM"/>
    </source>
</evidence>
<proteinExistence type="predicted"/>
<accession>A0ABT9AJC2</accession>
<dbReference type="PANTHER" id="PTHR37319">
    <property type="entry name" value="TRANSPOSASE"/>
    <property type="match status" value="1"/>
</dbReference>
<keyword evidence="2" id="KW-1185">Reference proteome</keyword>
<dbReference type="Gene3D" id="3.90.350.10">
    <property type="entry name" value="Transposase Inhibitor Protein From Tn5, Chain A, domain 1"/>
    <property type="match status" value="1"/>
</dbReference>
<name>A0ABT9AJC2_9BACT</name>
<dbReference type="PANTHER" id="PTHR37319:SF1">
    <property type="entry name" value="TRANSPOSASE TN5 DIMERISATION DOMAIN-CONTAINING PROTEIN"/>
    <property type="match status" value="1"/>
</dbReference>
<sequence length="210" mass="22433">MLFKTCLSQKDTAECVEDAAAKGIPVSALRGARILVTQLRLSNEAMRVLCGRSTTRNAPPDAGHFTLALRTRPGKAARQATLQISFSAVVGLQTPKRPSASPGKEPAVAVSLVRVWKEDGALACVLRCDNPVASLAQAREKACHYATRWLIEGFHKALKTELGAERLQLRTAHRLFAAVALLDVVSCAGGPARTTAFSTVRQFCGVNATP</sequence>
<reference evidence="1" key="1">
    <citation type="submission" date="2023-07" db="EMBL/GenBank/DDBJ databases">
        <authorList>
            <person name="Kim M.K."/>
        </authorList>
    </citation>
    <scope>NUCLEOTIDE SEQUENCE</scope>
    <source>
        <strain evidence="1">M29</strain>
    </source>
</reference>
<dbReference type="InterPro" id="IPR047768">
    <property type="entry name" value="Tn5p-like"/>
</dbReference>
<evidence type="ECO:0000313" key="1">
    <source>
        <dbReference type="EMBL" id="MDO7849954.1"/>
    </source>
</evidence>